<proteinExistence type="predicted"/>
<gene>
    <name evidence="1" type="ORF">GTOL_11126</name>
</gene>
<protein>
    <submittedName>
        <fullName evidence="1">Uncharacterized protein</fullName>
    </submittedName>
</protein>
<sequence>MSEAKPPSHLRCETCEYLELHDNNEGNCHRYPPVFIENSHWKFPHVSIHHWCGEHVPVSVD</sequence>
<evidence type="ECO:0000313" key="1">
    <source>
        <dbReference type="EMBL" id="CAG4883244.1"/>
    </source>
</evidence>
<organism evidence="1 2">
    <name type="scientific">Georgfuchsia toluolica</name>
    <dbReference type="NCBI Taxonomy" id="424218"/>
    <lineage>
        <taxon>Bacteria</taxon>
        <taxon>Pseudomonadati</taxon>
        <taxon>Pseudomonadota</taxon>
        <taxon>Betaproteobacteria</taxon>
        <taxon>Nitrosomonadales</taxon>
        <taxon>Sterolibacteriaceae</taxon>
        <taxon>Georgfuchsia</taxon>
    </lineage>
</organism>
<comment type="caution">
    <text evidence="1">The sequence shown here is derived from an EMBL/GenBank/DDBJ whole genome shotgun (WGS) entry which is preliminary data.</text>
</comment>
<reference evidence="1" key="1">
    <citation type="submission" date="2021-04" db="EMBL/GenBank/DDBJ databases">
        <authorList>
            <person name="Hornung B."/>
        </authorList>
    </citation>
    <scope>NUCLEOTIDE SEQUENCE</scope>
    <source>
        <strain evidence="1">G5G6</strain>
    </source>
</reference>
<dbReference type="AlphaFoldDB" id="A0A916J312"/>
<dbReference type="Proteomes" id="UP000742786">
    <property type="component" value="Unassembled WGS sequence"/>
</dbReference>
<keyword evidence="2" id="KW-1185">Reference proteome</keyword>
<evidence type="ECO:0000313" key="2">
    <source>
        <dbReference type="Proteomes" id="UP000742786"/>
    </source>
</evidence>
<name>A0A916J312_9PROT</name>
<accession>A0A916J312</accession>
<dbReference type="EMBL" id="CAJQUM010000001">
    <property type="protein sequence ID" value="CAG4883244.1"/>
    <property type="molecule type" value="Genomic_DNA"/>
</dbReference>